<name>A0A917U9T5_9ACTN</name>
<protein>
    <submittedName>
        <fullName evidence="2">Uncharacterized protein</fullName>
    </submittedName>
</protein>
<reference evidence="2" key="2">
    <citation type="submission" date="2020-09" db="EMBL/GenBank/DDBJ databases">
        <authorList>
            <person name="Sun Q."/>
            <person name="Ohkuma M."/>
        </authorList>
    </citation>
    <scope>NUCLEOTIDE SEQUENCE</scope>
    <source>
        <strain evidence="2">JCM 19831</strain>
    </source>
</reference>
<evidence type="ECO:0000256" key="1">
    <source>
        <dbReference type="SAM" id="MobiDB-lite"/>
    </source>
</evidence>
<feature type="region of interest" description="Disordered" evidence="1">
    <location>
        <begin position="87"/>
        <end position="106"/>
    </location>
</feature>
<dbReference type="AlphaFoldDB" id="A0A917U9T5"/>
<accession>A0A917U9T5</accession>
<proteinExistence type="predicted"/>
<organism evidence="2 3">
    <name type="scientific">Dactylosporangium sucinum</name>
    <dbReference type="NCBI Taxonomy" id="1424081"/>
    <lineage>
        <taxon>Bacteria</taxon>
        <taxon>Bacillati</taxon>
        <taxon>Actinomycetota</taxon>
        <taxon>Actinomycetes</taxon>
        <taxon>Micromonosporales</taxon>
        <taxon>Micromonosporaceae</taxon>
        <taxon>Dactylosporangium</taxon>
    </lineage>
</organism>
<dbReference type="EMBL" id="BMPI01000059">
    <property type="protein sequence ID" value="GGM69589.1"/>
    <property type="molecule type" value="Genomic_DNA"/>
</dbReference>
<reference evidence="2" key="1">
    <citation type="journal article" date="2014" name="Int. J. Syst. Evol. Microbiol.">
        <title>Complete genome sequence of Corynebacterium casei LMG S-19264T (=DSM 44701T), isolated from a smear-ripened cheese.</title>
        <authorList>
            <consortium name="US DOE Joint Genome Institute (JGI-PGF)"/>
            <person name="Walter F."/>
            <person name="Albersmeier A."/>
            <person name="Kalinowski J."/>
            <person name="Ruckert C."/>
        </authorList>
    </citation>
    <scope>NUCLEOTIDE SEQUENCE</scope>
    <source>
        <strain evidence="2">JCM 19831</strain>
    </source>
</reference>
<sequence length="106" mass="11332">MPDGRLRPGSTLRSQLPAAVGLDVANFGVVGRGIEQHRSPLAHPANAAPVAYLTADTRFDRAAFRLAARAARNRHAAIRAQRGVTNLTDAWHPQPPMSGCGPGRLY</sequence>
<gene>
    <name evidence="2" type="ORF">GCM10007977_084130</name>
</gene>
<comment type="caution">
    <text evidence="2">The sequence shown here is derived from an EMBL/GenBank/DDBJ whole genome shotgun (WGS) entry which is preliminary data.</text>
</comment>
<evidence type="ECO:0000313" key="3">
    <source>
        <dbReference type="Proteomes" id="UP000642070"/>
    </source>
</evidence>
<keyword evidence="3" id="KW-1185">Reference proteome</keyword>
<dbReference type="Proteomes" id="UP000642070">
    <property type="component" value="Unassembled WGS sequence"/>
</dbReference>
<evidence type="ECO:0000313" key="2">
    <source>
        <dbReference type="EMBL" id="GGM69589.1"/>
    </source>
</evidence>